<accession>A0AA87ZFD1</accession>
<gene>
    <name evidence="1" type="ORF">TIFTF001_044810</name>
</gene>
<dbReference type="Proteomes" id="UP001187192">
    <property type="component" value="Unassembled WGS sequence"/>
</dbReference>
<reference evidence="1" key="1">
    <citation type="submission" date="2023-07" db="EMBL/GenBank/DDBJ databases">
        <title>draft genome sequence of fig (Ficus carica).</title>
        <authorList>
            <person name="Takahashi T."/>
            <person name="Nishimura K."/>
        </authorList>
    </citation>
    <scope>NUCLEOTIDE SEQUENCE</scope>
</reference>
<keyword evidence="2" id="KW-1185">Reference proteome</keyword>
<protein>
    <submittedName>
        <fullName evidence="1">Uncharacterized protein</fullName>
    </submittedName>
</protein>
<proteinExistence type="predicted"/>
<dbReference type="EMBL" id="BTGU01003528">
    <property type="protein sequence ID" value="GMN33547.1"/>
    <property type="molecule type" value="Genomic_DNA"/>
</dbReference>
<name>A0AA87ZFD1_FICCA</name>
<organism evidence="1 2">
    <name type="scientific">Ficus carica</name>
    <name type="common">Common fig</name>
    <dbReference type="NCBI Taxonomy" id="3494"/>
    <lineage>
        <taxon>Eukaryota</taxon>
        <taxon>Viridiplantae</taxon>
        <taxon>Streptophyta</taxon>
        <taxon>Embryophyta</taxon>
        <taxon>Tracheophyta</taxon>
        <taxon>Spermatophyta</taxon>
        <taxon>Magnoliopsida</taxon>
        <taxon>eudicotyledons</taxon>
        <taxon>Gunneridae</taxon>
        <taxon>Pentapetalae</taxon>
        <taxon>rosids</taxon>
        <taxon>fabids</taxon>
        <taxon>Rosales</taxon>
        <taxon>Moraceae</taxon>
        <taxon>Ficeae</taxon>
        <taxon>Ficus</taxon>
    </lineage>
</organism>
<comment type="caution">
    <text evidence="1">The sequence shown here is derived from an EMBL/GenBank/DDBJ whole genome shotgun (WGS) entry which is preliminary data.</text>
</comment>
<evidence type="ECO:0000313" key="1">
    <source>
        <dbReference type="EMBL" id="GMN33547.1"/>
    </source>
</evidence>
<sequence length="99" mass="12001">MHHYQLVTPQLMPNGIRVFLGLIMIADEAGVELMVDDFLALYYPQENTKDYGRYSMYPRRKRQVVREMRNVIRYWQDRYFFMLVNEKSLRALANTFFPL</sequence>
<dbReference type="AlphaFoldDB" id="A0AA87ZFD1"/>
<evidence type="ECO:0000313" key="2">
    <source>
        <dbReference type="Proteomes" id="UP001187192"/>
    </source>
</evidence>